<dbReference type="Proteomes" id="UP001177260">
    <property type="component" value="Unassembled WGS sequence"/>
</dbReference>
<dbReference type="EMBL" id="JAOPJF010000107">
    <property type="protein sequence ID" value="KAK1139456.1"/>
    <property type="molecule type" value="Genomic_DNA"/>
</dbReference>
<evidence type="ECO:0000313" key="1">
    <source>
        <dbReference type="EMBL" id="KAK1139456.1"/>
    </source>
</evidence>
<reference evidence="1 2" key="1">
    <citation type="journal article" date="2023" name="ACS Omega">
        <title>Identification of the Neoaspergillic Acid Biosynthesis Gene Cluster by Establishing an In Vitro CRISPR-Ribonucleoprotein Genetic System in Aspergillus melleus.</title>
        <authorList>
            <person name="Yuan B."/>
            <person name="Grau M.F."/>
            <person name="Murata R.M."/>
            <person name="Torok T."/>
            <person name="Venkateswaran K."/>
            <person name="Stajich J.E."/>
            <person name="Wang C.C.C."/>
        </authorList>
    </citation>
    <scope>NUCLEOTIDE SEQUENCE [LARGE SCALE GENOMIC DNA]</scope>
    <source>
        <strain evidence="1 2">IMV 1140</strain>
    </source>
</reference>
<proteinExistence type="predicted"/>
<comment type="caution">
    <text evidence="1">The sequence shown here is derived from an EMBL/GenBank/DDBJ whole genome shotgun (WGS) entry which is preliminary data.</text>
</comment>
<gene>
    <name evidence="1" type="ORF">N8T08_000735</name>
</gene>
<organism evidence="1 2">
    <name type="scientific">Aspergillus melleus</name>
    <dbReference type="NCBI Taxonomy" id="138277"/>
    <lineage>
        <taxon>Eukaryota</taxon>
        <taxon>Fungi</taxon>
        <taxon>Dikarya</taxon>
        <taxon>Ascomycota</taxon>
        <taxon>Pezizomycotina</taxon>
        <taxon>Eurotiomycetes</taxon>
        <taxon>Eurotiomycetidae</taxon>
        <taxon>Eurotiales</taxon>
        <taxon>Aspergillaceae</taxon>
        <taxon>Aspergillus</taxon>
        <taxon>Aspergillus subgen. Circumdati</taxon>
    </lineage>
</organism>
<sequence length="440" mass="49670">MSSALRRPAFDSPTTHIASPFVFDPEYDVCFHHPGYPTPYDILLIIPGLDHPDGGIYHRVALWACGILANNEFDGWLTEDREGLQRVTTPRDGILRRRDYYFHVPGEGSHPYPIVPSFEDWCFPHNKLPAGWKVDIPRGSAHPTPRQSTLAEVVLSRDIRCRLTNHVEGTECAHLIPKNQSIWFQRNMMSRYCRLPRPGCDPVDNPRNVLLLRSDIHSSFDVKRFAFIPKPACAPVNNSELPPDLSTNYVVHLFNSPEPYELAALYHNVSLQPISGIAPEYLFARFAWTLFQYIPTFLQAGVPRRLAVALEESLEAGSNIKSTAKTWSAEQCRLMPLRAKSRSSSPKKRKPDDQYDEDDDAILGARIKRHRNEVPSFGTSLESDITTDGPWNSVSPAGWSLGTDISDEEDSRGRPYDQARKPNALLGFHSVTDFDDPQSP</sequence>
<accession>A0ACC3APA5</accession>
<protein>
    <submittedName>
        <fullName evidence="1">Uncharacterized protein</fullName>
    </submittedName>
</protein>
<name>A0ACC3APA5_9EURO</name>
<keyword evidence="2" id="KW-1185">Reference proteome</keyword>
<evidence type="ECO:0000313" key="2">
    <source>
        <dbReference type="Proteomes" id="UP001177260"/>
    </source>
</evidence>